<feature type="non-terminal residue" evidence="2">
    <location>
        <position position="1"/>
    </location>
</feature>
<keyword evidence="1" id="KW-0812">Transmembrane</keyword>
<sequence length="69" mass="8404">LTDEKWTGFTPVNPHKREDVIIIVFYQQKWEIGIIIVLRNHLLRNSRRNSKNSHRDFIRSRSFICFLYS</sequence>
<feature type="transmembrane region" description="Helical" evidence="1">
    <location>
        <begin position="20"/>
        <end position="38"/>
    </location>
</feature>
<gene>
    <name evidence="2" type="ORF">PMAYCL1PPCAC_27534</name>
</gene>
<comment type="caution">
    <text evidence="2">The sequence shown here is derived from an EMBL/GenBank/DDBJ whole genome shotgun (WGS) entry which is preliminary data.</text>
</comment>
<feature type="non-terminal residue" evidence="2">
    <location>
        <position position="69"/>
    </location>
</feature>
<dbReference type="AlphaFoldDB" id="A0AAN5D859"/>
<proteinExistence type="predicted"/>
<evidence type="ECO:0000313" key="2">
    <source>
        <dbReference type="EMBL" id="GMR57339.1"/>
    </source>
</evidence>
<reference evidence="3" key="1">
    <citation type="submission" date="2022-10" db="EMBL/GenBank/DDBJ databases">
        <title>Genome assembly of Pristionchus species.</title>
        <authorList>
            <person name="Yoshida K."/>
            <person name="Sommer R.J."/>
        </authorList>
    </citation>
    <scope>NUCLEOTIDE SEQUENCE [LARGE SCALE GENOMIC DNA]</scope>
    <source>
        <strain evidence="3">RS5460</strain>
    </source>
</reference>
<keyword evidence="1" id="KW-0472">Membrane</keyword>
<evidence type="ECO:0000313" key="3">
    <source>
        <dbReference type="Proteomes" id="UP001328107"/>
    </source>
</evidence>
<name>A0AAN5D859_9BILA</name>
<keyword evidence="1" id="KW-1133">Transmembrane helix</keyword>
<keyword evidence="3" id="KW-1185">Reference proteome</keyword>
<organism evidence="2 3">
    <name type="scientific">Pristionchus mayeri</name>
    <dbReference type="NCBI Taxonomy" id="1317129"/>
    <lineage>
        <taxon>Eukaryota</taxon>
        <taxon>Metazoa</taxon>
        <taxon>Ecdysozoa</taxon>
        <taxon>Nematoda</taxon>
        <taxon>Chromadorea</taxon>
        <taxon>Rhabditida</taxon>
        <taxon>Rhabditina</taxon>
        <taxon>Diplogasteromorpha</taxon>
        <taxon>Diplogasteroidea</taxon>
        <taxon>Neodiplogasteridae</taxon>
        <taxon>Pristionchus</taxon>
    </lineage>
</organism>
<dbReference type="EMBL" id="BTRK01000006">
    <property type="protein sequence ID" value="GMR57339.1"/>
    <property type="molecule type" value="Genomic_DNA"/>
</dbReference>
<dbReference type="Proteomes" id="UP001328107">
    <property type="component" value="Unassembled WGS sequence"/>
</dbReference>
<evidence type="ECO:0000256" key="1">
    <source>
        <dbReference type="SAM" id="Phobius"/>
    </source>
</evidence>
<protein>
    <submittedName>
        <fullName evidence="2">Uncharacterized protein</fullName>
    </submittedName>
</protein>
<accession>A0AAN5D859</accession>